<proteinExistence type="predicted"/>
<dbReference type="RefSeq" id="WP_089680262.1">
    <property type="nucleotide sequence ID" value="NZ_FNFO01000002.1"/>
</dbReference>
<protein>
    <submittedName>
        <fullName evidence="1">Uncharacterized protein</fullName>
    </submittedName>
</protein>
<dbReference type="OrthoDB" id="955525at2"/>
<reference evidence="1 2" key="1">
    <citation type="submission" date="2016-10" db="EMBL/GenBank/DDBJ databases">
        <authorList>
            <person name="de Groot N.N."/>
        </authorList>
    </citation>
    <scope>NUCLEOTIDE SEQUENCE [LARGE SCALE GENOMIC DNA]</scope>
    <source>
        <strain evidence="1 2">DSM 25186</strain>
    </source>
</reference>
<dbReference type="Proteomes" id="UP000198510">
    <property type="component" value="Unassembled WGS sequence"/>
</dbReference>
<gene>
    <name evidence="1" type="ORF">SAMN05421823_102532</name>
</gene>
<evidence type="ECO:0000313" key="2">
    <source>
        <dbReference type="Proteomes" id="UP000198510"/>
    </source>
</evidence>
<evidence type="ECO:0000313" key="1">
    <source>
        <dbReference type="EMBL" id="SDK35255.1"/>
    </source>
</evidence>
<organism evidence="1 2">
    <name type="scientific">Catalinimonas alkaloidigena</name>
    <dbReference type="NCBI Taxonomy" id="1075417"/>
    <lineage>
        <taxon>Bacteria</taxon>
        <taxon>Pseudomonadati</taxon>
        <taxon>Bacteroidota</taxon>
        <taxon>Cytophagia</taxon>
        <taxon>Cytophagales</taxon>
        <taxon>Catalimonadaceae</taxon>
        <taxon>Catalinimonas</taxon>
    </lineage>
</organism>
<accession>A0A1G9B8R6</accession>
<sequence length="180" mass="19430">MELQDILWPNGSNNDAGLARMHYYCALDDIDTFPAIAATPASATSAAELVTVADDFVFKSGKCFKEFYCTLEKGNMKSTLVGERDGKSAENTVTLFHPGNKDYLLGMIEYLKNTNLVVLVRELDGQIRIFGSEYLPANLDVAESDSGTKVADLKGITVTVKSIGRIAPIYTGAIPLTPAA</sequence>
<name>A0A1G9B8R6_9BACT</name>
<dbReference type="AlphaFoldDB" id="A0A1G9B8R6"/>
<keyword evidence="2" id="KW-1185">Reference proteome</keyword>
<dbReference type="STRING" id="1075417.SAMN05421823_102532"/>
<dbReference type="EMBL" id="FNFO01000002">
    <property type="protein sequence ID" value="SDK35255.1"/>
    <property type="molecule type" value="Genomic_DNA"/>
</dbReference>